<dbReference type="CDD" id="cd01557">
    <property type="entry name" value="BCAT_beta_family"/>
    <property type="match status" value="1"/>
</dbReference>
<dbReference type="InterPro" id="IPR043131">
    <property type="entry name" value="BCAT-like_N"/>
</dbReference>
<accession>A0A5C7FLJ3</accession>
<evidence type="ECO:0000256" key="13">
    <source>
        <dbReference type="ARBA" id="ARBA00049229"/>
    </source>
</evidence>
<keyword evidence="6 17" id="KW-0032">Aminotransferase</keyword>
<dbReference type="InterPro" id="IPR043132">
    <property type="entry name" value="BCAT-like_C"/>
</dbReference>
<dbReference type="NCBIfam" id="TIGR01123">
    <property type="entry name" value="ilvE_II"/>
    <property type="match status" value="1"/>
</dbReference>
<keyword evidence="10 17" id="KW-0100">Branched-chain amino acid biosynthesis</keyword>
<dbReference type="GO" id="GO:0009097">
    <property type="term" value="P:isoleucine biosynthetic process"/>
    <property type="evidence" value="ECO:0007669"/>
    <property type="project" value="UniProtKB-UniPathway"/>
</dbReference>
<dbReference type="InterPro" id="IPR001544">
    <property type="entry name" value="Aminotrans_IV"/>
</dbReference>
<evidence type="ECO:0000256" key="10">
    <source>
        <dbReference type="ARBA" id="ARBA00023304"/>
    </source>
</evidence>
<evidence type="ECO:0000313" key="20">
    <source>
        <dbReference type="EMBL" id="WWD78497.1"/>
    </source>
</evidence>
<comment type="similarity">
    <text evidence="5 15">Belongs to the class-IV pyridoxal-phosphate-dependent aminotransferase family.</text>
</comment>
<keyword evidence="7 17" id="KW-0028">Amino-acid biosynthesis</keyword>
<comment type="catalytic activity">
    <reaction evidence="13 17">
        <text>L-leucine + 2-oxoglutarate = 4-methyl-2-oxopentanoate + L-glutamate</text>
        <dbReference type="Rhea" id="RHEA:18321"/>
        <dbReference type="ChEBI" id="CHEBI:16810"/>
        <dbReference type="ChEBI" id="CHEBI:17865"/>
        <dbReference type="ChEBI" id="CHEBI:29985"/>
        <dbReference type="ChEBI" id="CHEBI:57427"/>
        <dbReference type="EC" id="2.6.1.42"/>
    </reaction>
</comment>
<dbReference type="PANTHER" id="PTHR11825">
    <property type="entry name" value="SUBGROUP IIII AMINOTRANSFERASE"/>
    <property type="match status" value="1"/>
</dbReference>
<sequence>MMEATVAITKSQNKKTKPDPETLQFGKTFTDHMFTMEYTHEKGWIQPEIKPYAPVEIDPAAMVFHYSQSVFEGLKAYKDASGDVVLFRPEENFKRLNRSNKRLSIPPINEQLALDYLKQLLELEKDWIPTAEGTSLYIRPFVIATEPSLQVAPAHHYKFFIILSPVGSYYPEGIHPVSIMVEDHFTRAARGGTGTAKTGGNYSAGYNAQAKASSEGHAQVLWLDGVEKKYVEEVGSMNVFFKIDGEVITPELNDSILQGVTRKSVIELLHHWEIPVTERKITMQEVFDAHKAGKLEEAFGSGTAAVISPIGELTWNEETMIVNGRDTGEVTKALYQTLTRIQTGKQEDPFGWITKVSS</sequence>
<evidence type="ECO:0000256" key="12">
    <source>
        <dbReference type="ARBA" id="ARBA00048798"/>
    </source>
</evidence>
<evidence type="ECO:0000256" key="19">
    <source>
        <dbReference type="SAM" id="MobiDB-lite"/>
    </source>
</evidence>
<evidence type="ECO:0000256" key="14">
    <source>
        <dbReference type="PIRSR" id="PIRSR006468-1"/>
    </source>
</evidence>
<comment type="pathway">
    <text evidence="2 18">Amino-acid biosynthesis; L-isoleucine biosynthesis; L-isoleucine from 2-oxobutanoate: step 4/4.</text>
</comment>
<dbReference type="InterPro" id="IPR018300">
    <property type="entry name" value="Aminotrans_IV_CS"/>
</dbReference>
<evidence type="ECO:0000313" key="21">
    <source>
        <dbReference type="Proteomes" id="UP000321816"/>
    </source>
</evidence>
<dbReference type="InterPro" id="IPR033939">
    <property type="entry name" value="BCAT_family"/>
</dbReference>
<dbReference type="InterPro" id="IPR036038">
    <property type="entry name" value="Aminotransferase-like"/>
</dbReference>
<evidence type="ECO:0000256" key="6">
    <source>
        <dbReference type="ARBA" id="ARBA00022576"/>
    </source>
</evidence>
<dbReference type="GO" id="GO:0009099">
    <property type="term" value="P:L-valine biosynthetic process"/>
    <property type="evidence" value="ECO:0007669"/>
    <property type="project" value="UniProtKB-UniPathway"/>
</dbReference>
<comment type="catalytic activity">
    <reaction evidence="11 17">
        <text>L-valine + 2-oxoglutarate = 3-methyl-2-oxobutanoate + L-glutamate</text>
        <dbReference type="Rhea" id="RHEA:24813"/>
        <dbReference type="ChEBI" id="CHEBI:11851"/>
        <dbReference type="ChEBI" id="CHEBI:16810"/>
        <dbReference type="ChEBI" id="CHEBI:29985"/>
        <dbReference type="ChEBI" id="CHEBI:57762"/>
        <dbReference type="EC" id="2.6.1.42"/>
    </reaction>
</comment>
<dbReference type="RefSeq" id="WP_147802191.1">
    <property type="nucleotide sequence ID" value="NZ_CP144914.1"/>
</dbReference>
<comment type="catalytic activity">
    <reaction evidence="12 17">
        <text>L-isoleucine + 2-oxoglutarate = (S)-3-methyl-2-oxopentanoate + L-glutamate</text>
        <dbReference type="Rhea" id="RHEA:24801"/>
        <dbReference type="ChEBI" id="CHEBI:16810"/>
        <dbReference type="ChEBI" id="CHEBI:29985"/>
        <dbReference type="ChEBI" id="CHEBI:35146"/>
        <dbReference type="ChEBI" id="CHEBI:58045"/>
        <dbReference type="EC" id="2.6.1.42"/>
    </reaction>
</comment>
<protein>
    <recommendedName>
        <fullName evidence="17">Branched-chain-amino-acid aminotransferase</fullName>
        <ecNumber evidence="17">2.6.1.42</ecNumber>
    </recommendedName>
</protein>
<dbReference type="AlphaFoldDB" id="A0A5C7FLJ3"/>
<evidence type="ECO:0000256" key="5">
    <source>
        <dbReference type="ARBA" id="ARBA00009320"/>
    </source>
</evidence>
<dbReference type="InterPro" id="IPR005786">
    <property type="entry name" value="B_amino_transII"/>
</dbReference>
<comment type="pathway">
    <text evidence="4 18">Amino-acid biosynthesis; L-leucine biosynthesis; L-leucine from 3-methyl-2-oxobutanoate: step 4/4.</text>
</comment>
<keyword evidence="9 16" id="KW-0663">Pyridoxal phosphate</keyword>
<feature type="region of interest" description="Disordered" evidence="19">
    <location>
        <begin position="1"/>
        <end position="20"/>
    </location>
</feature>
<dbReference type="GO" id="GO:0004084">
    <property type="term" value="F:branched-chain-amino-acid transaminase activity"/>
    <property type="evidence" value="ECO:0007669"/>
    <property type="project" value="UniProtKB-EC"/>
</dbReference>
<comment type="pathway">
    <text evidence="3 18">Amino-acid biosynthesis; L-valine biosynthesis; L-valine from pyruvate: step 4/4.</text>
</comment>
<dbReference type="OrthoDB" id="9804984at2"/>
<evidence type="ECO:0000256" key="9">
    <source>
        <dbReference type="ARBA" id="ARBA00022898"/>
    </source>
</evidence>
<evidence type="ECO:0000256" key="11">
    <source>
        <dbReference type="ARBA" id="ARBA00048212"/>
    </source>
</evidence>
<proteinExistence type="inferred from homology"/>
<gene>
    <name evidence="20" type="ORF">FTX54_008580</name>
</gene>
<dbReference type="PIRSF" id="PIRSF006468">
    <property type="entry name" value="BCAT1"/>
    <property type="match status" value="1"/>
</dbReference>
<comment type="cofactor">
    <cofactor evidence="1 16">
        <name>pyridoxal 5'-phosphate</name>
        <dbReference type="ChEBI" id="CHEBI:597326"/>
    </cofactor>
</comment>
<dbReference type="Pfam" id="PF01063">
    <property type="entry name" value="Aminotran_4"/>
    <property type="match status" value="1"/>
</dbReference>
<evidence type="ECO:0000256" key="2">
    <source>
        <dbReference type="ARBA" id="ARBA00004824"/>
    </source>
</evidence>
<name>A0A5C7FLJ3_9BACI</name>
<organism evidence="20 21">
    <name type="scientific">Alkalicoccus halolimnae</name>
    <dbReference type="NCBI Taxonomy" id="1667239"/>
    <lineage>
        <taxon>Bacteria</taxon>
        <taxon>Bacillati</taxon>
        <taxon>Bacillota</taxon>
        <taxon>Bacilli</taxon>
        <taxon>Bacillales</taxon>
        <taxon>Bacillaceae</taxon>
        <taxon>Alkalicoccus</taxon>
    </lineage>
</organism>
<dbReference type="SUPFAM" id="SSF56752">
    <property type="entry name" value="D-aminoacid aminotransferase-like PLP-dependent enzymes"/>
    <property type="match status" value="1"/>
</dbReference>
<dbReference type="Gene3D" id="3.20.10.10">
    <property type="entry name" value="D-amino Acid Aminotransferase, subunit A, domain 2"/>
    <property type="match status" value="1"/>
</dbReference>
<keyword evidence="21" id="KW-1185">Reference proteome</keyword>
<evidence type="ECO:0000256" key="18">
    <source>
        <dbReference type="RuleBase" id="RU004519"/>
    </source>
</evidence>
<dbReference type="KEGG" id="ahal:FTX54_008580"/>
<keyword evidence="8 17" id="KW-0808">Transferase</keyword>
<dbReference type="NCBIfam" id="NF009897">
    <property type="entry name" value="PRK13357.1"/>
    <property type="match status" value="1"/>
</dbReference>
<dbReference type="PANTHER" id="PTHR11825:SF44">
    <property type="entry name" value="BRANCHED-CHAIN-AMINO-ACID AMINOTRANSFERASE"/>
    <property type="match status" value="1"/>
</dbReference>
<evidence type="ECO:0000256" key="1">
    <source>
        <dbReference type="ARBA" id="ARBA00001933"/>
    </source>
</evidence>
<dbReference type="PROSITE" id="PS00770">
    <property type="entry name" value="AA_TRANSFER_CLASS_4"/>
    <property type="match status" value="1"/>
</dbReference>
<dbReference type="GO" id="GO:0009098">
    <property type="term" value="P:L-leucine biosynthetic process"/>
    <property type="evidence" value="ECO:0007669"/>
    <property type="project" value="UniProtKB-UniPathway"/>
</dbReference>
<dbReference type="Gene3D" id="3.30.470.10">
    <property type="match status" value="1"/>
</dbReference>
<dbReference type="Proteomes" id="UP000321816">
    <property type="component" value="Chromosome"/>
</dbReference>
<evidence type="ECO:0000256" key="8">
    <source>
        <dbReference type="ARBA" id="ARBA00022679"/>
    </source>
</evidence>
<evidence type="ECO:0000256" key="7">
    <source>
        <dbReference type="ARBA" id="ARBA00022605"/>
    </source>
</evidence>
<evidence type="ECO:0000256" key="17">
    <source>
        <dbReference type="RuleBase" id="RU004517"/>
    </source>
</evidence>
<dbReference type="EMBL" id="CP144914">
    <property type="protein sequence ID" value="WWD78497.1"/>
    <property type="molecule type" value="Genomic_DNA"/>
</dbReference>
<dbReference type="EC" id="2.6.1.42" evidence="17"/>
<evidence type="ECO:0000256" key="15">
    <source>
        <dbReference type="RuleBase" id="RU004106"/>
    </source>
</evidence>
<evidence type="ECO:0000256" key="4">
    <source>
        <dbReference type="ARBA" id="ARBA00005072"/>
    </source>
</evidence>
<evidence type="ECO:0000256" key="16">
    <source>
        <dbReference type="RuleBase" id="RU004516"/>
    </source>
</evidence>
<feature type="modified residue" description="N6-(pyridoxal phosphate)lysine" evidence="14">
    <location>
        <position position="197"/>
    </location>
</feature>
<evidence type="ECO:0000256" key="3">
    <source>
        <dbReference type="ARBA" id="ARBA00004931"/>
    </source>
</evidence>
<reference evidence="20 21" key="1">
    <citation type="submission" date="2024-01" db="EMBL/GenBank/DDBJ databases">
        <title>Complete Genome Sequence of Alkalicoccus halolimnae BZ-SZ-XJ29T, a Moderately Halophilic Bacterium Isolated from a Salt Lake.</title>
        <authorList>
            <person name="Zhao B."/>
        </authorList>
    </citation>
    <scope>NUCLEOTIDE SEQUENCE [LARGE SCALE GENOMIC DNA]</scope>
    <source>
        <strain evidence="20 21">BZ-SZ-XJ29</strain>
    </source>
</reference>